<evidence type="ECO:0000313" key="1">
    <source>
        <dbReference type="EMBL" id="CAK9308664.1"/>
    </source>
</evidence>
<gene>
    <name evidence="1" type="ORF">CITCOLO1_LOCUS178</name>
</gene>
<accession>A0ABP0XLG5</accession>
<protein>
    <submittedName>
        <fullName evidence="1">Uncharacterized protein</fullName>
    </submittedName>
</protein>
<reference evidence="1 2" key="1">
    <citation type="submission" date="2024-03" db="EMBL/GenBank/DDBJ databases">
        <authorList>
            <person name="Gkanogiannis A."/>
            <person name="Becerra Lopez-Lavalle L."/>
        </authorList>
    </citation>
    <scope>NUCLEOTIDE SEQUENCE [LARGE SCALE GENOMIC DNA]</scope>
</reference>
<keyword evidence="2" id="KW-1185">Reference proteome</keyword>
<name>A0ABP0XLG5_9ROSI</name>
<dbReference type="EMBL" id="OZ021735">
    <property type="protein sequence ID" value="CAK9308664.1"/>
    <property type="molecule type" value="Genomic_DNA"/>
</dbReference>
<dbReference type="Proteomes" id="UP001642487">
    <property type="component" value="Chromosome 1"/>
</dbReference>
<organism evidence="1 2">
    <name type="scientific">Citrullus colocynthis</name>
    <name type="common">colocynth</name>
    <dbReference type="NCBI Taxonomy" id="252529"/>
    <lineage>
        <taxon>Eukaryota</taxon>
        <taxon>Viridiplantae</taxon>
        <taxon>Streptophyta</taxon>
        <taxon>Embryophyta</taxon>
        <taxon>Tracheophyta</taxon>
        <taxon>Spermatophyta</taxon>
        <taxon>Magnoliopsida</taxon>
        <taxon>eudicotyledons</taxon>
        <taxon>Gunneridae</taxon>
        <taxon>Pentapetalae</taxon>
        <taxon>rosids</taxon>
        <taxon>fabids</taxon>
        <taxon>Cucurbitales</taxon>
        <taxon>Cucurbitaceae</taxon>
        <taxon>Benincaseae</taxon>
        <taxon>Citrullus</taxon>
    </lineage>
</organism>
<sequence length="113" mass="13128">MSFLLHFQTSNSRIHAHFPSKEEITRCRRRYRHDQQSVLQLSAFRPSFLDYRIGPSFTTLSQSRLSQNKMSFRIGKEAERLGKDKAFAFNIETKGSWKIDKAKGALKHPLSKA</sequence>
<proteinExistence type="predicted"/>
<evidence type="ECO:0000313" key="2">
    <source>
        <dbReference type="Proteomes" id="UP001642487"/>
    </source>
</evidence>